<dbReference type="Pfam" id="PF00400">
    <property type="entry name" value="WD40"/>
    <property type="match status" value="5"/>
</dbReference>
<dbReference type="AlphaFoldDB" id="A0A4W5LN68"/>
<evidence type="ECO:0000256" key="8">
    <source>
        <dbReference type="ARBA" id="ARBA00068146"/>
    </source>
</evidence>
<sequence length="539" mass="61947">MKMKLTIIKINKYHATCPLPIYLRLSSPQQEAVETGVHLDPSLKEVTYNPTYETMFAPEFGPVNPYRSQQMAAPRNMLSGYAEPAHVNDFMFEQQRRTFSTFGYALDPSVDTTSQNSSNSYIGAVDEAEKKKGLTVFEVGPKKHDKRKKVQGGESDDIDNYLGPWAKYVDEKDGAKPSEEEQKELDEITAKRQKKGRNEEEAPAEEKTILHVKDAYDYQGRSYLHVPQDVGINLRTADIPDKCYLPKKQIHVWTGHTKVSCPICFNLLSFLSLQLWEVYNERRCVRTFIGHSKAVRDICFNNTGTQYMSAAYDRYLKLWDTETGQCISRFTNRKVPYCVKFNPDEDKQNLFVAGMSDKKIVQWDARTGEVVQEYDRHLGAVNTITFVDENRRFVSTSDDKSLRVWEWDIPVDFKYIAEPSMHSMPAVTLSPNGKWLACQSMDNQILIFGAQNRFRLNKKKIFKGHMVAGYACQVDFSPDMSYVVSGDADGKLNIWDWKTTKLYHRIKAHDKVCISALWHPHETSKVITCGWDGLIKLWD</sequence>
<dbReference type="GO" id="GO:0071013">
    <property type="term" value="C:catalytic step 2 spliceosome"/>
    <property type="evidence" value="ECO:0007669"/>
    <property type="project" value="InterPro"/>
</dbReference>
<dbReference type="PROSITE" id="PS50082">
    <property type="entry name" value="WD_REPEATS_2"/>
    <property type="match status" value="4"/>
</dbReference>
<reference evidence="14" key="1">
    <citation type="submission" date="2018-06" db="EMBL/GenBank/DDBJ databases">
        <title>Genome assembly of Danube salmon.</title>
        <authorList>
            <person name="Macqueen D.J."/>
            <person name="Gundappa M.K."/>
        </authorList>
    </citation>
    <scope>NUCLEOTIDE SEQUENCE [LARGE SCALE GENOMIC DNA]</scope>
</reference>
<proteinExistence type="predicted"/>
<evidence type="ECO:0000256" key="7">
    <source>
        <dbReference type="ARBA" id="ARBA00023242"/>
    </source>
</evidence>
<feature type="repeat" description="WD" evidence="11">
    <location>
        <begin position="474"/>
        <end position="505"/>
    </location>
</feature>
<keyword evidence="14" id="KW-1185">Reference proteome</keyword>
<reference evidence="13" key="2">
    <citation type="submission" date="2025-08" db="UniProtKB">
        <authorList>
            <consortium name="Ensembl"/>
        </authorList>
    </citation>
    <scope>IDENTIFICATION</scope>
</reference>
<evidence type="ECO:0000313" key="13">
    <source>
        <dbReference type="Ensembl" id="ENSHHUP00000027332.1"/>
    </source>
</evidence>
<feature type="repeat" description="WD" evidence="11">
    <location>
        <begin position="288"/>
        <end position="329"/>
    </location>
</feature>
<protein>
    <recommendedName>
        <fullName evidence="8">Pre-mRNA-processing factor 17</fullName>
    </recommendedName>
    <alternativeName>
        <fullName evidence="10">Cell division cycle 40 homolog</fullName>
    </alternativeName>
    <alternativeName>
        <fullName evidence="9">PRP17 homolog</fullName>
    </alternativeName>
</protein>
<feature type="region of interest" description="Disordered" evidence="12">
    <location>
        <begin position="171"/>
        <end position="206"/>
    </location>
</feature>
<dbReference type="SMART" id="SM00320">
    <property type="entry name" value="WD40"/>
    <property type="match status" value="6"/>
</dbReference>
<dbReference type="Ensembl" id="ENSHHUT00000028420.1">
    <property type="protein sequence ID" value="ENSHHUP00000027332.1"/>
    <property type="gene ID" value="ENSHHUG00000017257.1"/>
</dbReference>
<evidence type="ECO:0000313" key="14">
    <source>
        <dbReference type="Proteomes" id="UP000314982"/>
    </source>
</evidence>
<dbReference type="InterPro" id="IPR001680">
    <property type="entry name" value="WD40_rpt"/>
</dbReference>
<name>A0A4W5LN68_9TELE</name>
<dbReference type="InterPro" id="IPR015943">
    <property type="entry name" value="WD40/YVTN_repeat-like_dom_sf"/>
</dbReference>
<keyword evidence="2 11" id="KW-0853">WD repeat</keyword>
<evidence type="ECO:0000256" key="10">
    <source>
        <dbReference type="ARBA" id="ARBA00076678"/>
    </source>
</evidence>
<dbReference type="InterPro" id="IPR036322">
    <property type="entry name" value="WD40_repeat_dom_sf"/>
</dbReference>
<evidence type="ECO:0000256" key="1">
    <source>
        <dbReference type="ARBA" id="ARBA00004123"/>
    </source>
</evidence>
<dbReference type="PANTHER" id="PTHR43979:SF1">
    <property type="entry name" value="PRE-MRNA-PROCESSING FACTOR 17"/>
    <property type="match status" value="1"/>
</dbReference>
<feature type="repeat" description="WD" evidence="11">
    <location>
        <begin position="506"/>
        <end position="539"/>
    </location>
</feature>
<keyword evidence="7" id="KW-0539">Nucleus</keyword>
<evidence type="ECO:0000256" key="5">
    <source>
        <dbReference type="ARBA" id="ARBA00022737"/>
    </source>
</evidence>
<evidence type="ECO:0000256" key="12">
    <source>
        <dbReference type="SAM" id="MobiDB-lite"/>
    </source>
</evidence>
<dbReference type="FunFam" id="2.130.10.10:FF:000034">
    <property type="entry name" value="Pre-mRNA-processing factor 17, putative"/>
    <property type="match status" value="1"/>
</dbReference>
<dbReference type="Proteomes" id="UP000314982">
    <property type="component" value="Unassembled WGS sequence"/>
</dbReference>
<dbReference type="GO" id="GO:0000398">
    <property type="term" value="P:mRNA splicing, via spliceosome"/>
    <property type="evidence" value="ECO:0007669"/>
    <property type="project" value="InterPro"/>
</dbReference>
<reference evidence="13" key="3">
    <citation type="submission" date="2025-09" db="UniProtKB">
        <authorList>
            <consortium name="Ensembl"/>
        </authorList>
    </citation>
    <scope>IDENTIFICATION</scope>
</reference>
<keyword evidence="3" id="KW-0507">mRNA processing</keyword>
<dbReference type="GO" id="GO:0003729">
    <property type="term" value="F:mRNA binding"/>
    <property type="evidence" value="ECO:0007669"/>
    <property type="project" value="TreeGrafter"/>
</dbReference>
<dbReference type="CDD" id="cd00200">
    <property type="entry name" value="WD40"/>
    <property type="match status" value="1"/>
</dbReference>
<evidence type="ECO:0000256" key="9">
    <source>
        <dbReference type="ARBA" id="ARBA00075265"/>
    </source>
</evidence>
<keyword evidence="5" id="KW-0677">Repeat</keyword>
<evidence type="ECO:0000256" key="3">
    <source>
        <dbReference type="ARBA" id="ARBA00022664"/>
    </source>
</evidence>
<evidence type="ECO:0000256" key="11">
    <source>
        <dbReference type="PROSITE-ProRule" id="PRU00221"/>
    </source>
</evidence>
<evidence type="ECO:0000256" key="2">
    <source>
        <dbReference type="ARBA" id="ARBA00022574"/>
    </source>
</evidence>
<keyword evidence="4" id="KW-0747">Spliceosome</keyword>
<dbReference type="PANTHER" id="PTHR43979">
    <property type="entry name" value="PRE-MRNA-PROCESSING FACTOR 17"/>
    <property type="match status" value="1"/>
</dbReference>
<dbReference type="Gene3D" id="2.130.10.10">
    <property type="entry name" value="YVTN repeat-like/Quinoprotein amine dehydrogenase"/>
    <property type="match status" value="1"/>
</dbReference>
<dbReference type="PROSITE" id="PS50294">
    <property type="entry name" value="WD_REPEATS_REGION"/>
    <property type="match status" value="3"/>
</dbReference>
<dbReference type="GeneTree" id="ENSGT00530000063583"/>
<accession>A0A4W5LN68</accession>
<evidence type="ECO:0000256" key="6">
    <source>
        <dbReference type="ARBA" id="ARBA00023187"/>
    </source>
</evidence>
<evidence type="ECO:0000256" key="4">
    <source>
        <dbReference type="ARBA" id="ARBA00022728"/>
    </source>
</evidence>
<dbReference type="SUPFAM" id="SSF50978">
    <property type="entry name" value="WD40 repeat-like"/>
    <property type="match status" value="1"/>
</dbReference>
<comment type="subcellular location">
    <subcellularLocation>
        <location evidence="1">Nucleus</location>
    </subcellularLocation>
</comment>
<feature type="repeat" description="WD" evidence="11">
    <location>
        <begin position="374"/>
        <end position="406"/>
    </location>
</feature>
<organism evidence="13 14">
    <name type="scientific">Hucho hucho</name>
    <name type="common">huchen</name>
    <dbReference type="NCBI Taxonomy" id="62062"/>
    <lineage>
        <taxon>Eukaryota</taxon>
        <taxon>Metazoa</taxon>
        <taxon>Chordata</taxon>
        <taxon>Craniata</taxon>
        <taxon>Vertebrata</taxon>
        <taxon>Euteleostomi</taxon>
        <taxon>Actinopterygii</taxon>
        <taxon>Neopterygii</taxon>
        <taxon>Teleostei</taxon>
        <taxon>Protacanthopterygii</taxon>
        <taxon>Salmoniformes</taxon>
        <taxon>Salmonidae</taxon>
        <taxon>Salmoninae</taxon>
        <taxon>Hucho</taxon>
    </lineage>
</organism>
<keyword evidence="6" id="KW-0508">mRNA splicing</keyword>
<dbReference type="InterPro" id="IPR032847">
    <property type="entry name" value="PRPF17"/>
</dbReference>